<evidence type="ECO:0000313" key="1">
    <source>
        <dbReference type="EMBL" id="GBP77334.1"/>
    </source>
</evidence>
<proteinExistence type="predicted"/>
<name>A0A4C1YR16_EUMVA</name>
<protein>
    <recommendedName>
        <fullName evidence="3">Endonuclease/exonuclease/phosphatase domain-containing protein</fullName>
    </recommendedName>
</protein>
<dbReference type="OrthoDB" id="7001740at2759"/>
<reference evidence="1 2" key="1">
    <citation type="journal article" date="2019" name="Commun. Biol.">
        <title>The bagworm genome reveals a unique fibroin gene that provides high tensile strength.</title>
        <authorList>
            <person name="Kono N."/>
            <person name="Nakamura H."/>
            <person name="Ohtoshi R."/>
            <person name="Tomita M."/>
            <person name="Numata K."/>
            <person name="Arakawa K."/>
        </authorList>
    </citation>
    <scope>NUCLEOTIDE SEQUENCE [LARGE SCALE GENOMIC DNA]</scope>
</reference>
<keyword evidence="2" id="KW-1185">Reference proteome</keyword>
<gene>
    <name evidence="1" type="ORF">EVAR_54706_1</name>
</gene>
<dbReference type="AlphaFoldDB" id="A0A4C1YR16"/>
<dbReference type="Proteomes" id="UP000299102">
    <property type="component" value="Unassembled WGS sequence"/>
</dbReference>
<sequence length="247" mass="27489">MNVVIVVMRSSDAIASVSGITTGIETRDLTRGDTGEAEGIKIHKNKDLKLRFPRVIQPEVYSDTSIRPGFVQIGALSGTGGGVESCIAPGLIWKLGSRRYQKELKDLIIRPLWISTFNVARQNVTNIIDFLHESLLLYTEGGSKLLKKRYHELPLLLGGDFNIDFNKEDGFRLVQFLKDELNLDLISDRTLGTTSERQGKTVAVTYTRRIAGERRQVAQLPRVTLSSEESLGLSYLSHELTADDKTA</sequence>
<dbReference type="EMBL" id="BGZK01001327">
    <property type="protein sequence ID" value="GBP77334.1"/>
    <property type="molecule type" value="Genomic_DNA"/>
</dbReference>
<evidence type="ECO:0008006" key="3">
    <source>
        <dbReference type="Google" id="ProtNLM"/>
    </source>
</evidence>
<accession>A0A4C1YR16</accession>
<organism evidence="1 2">
    <name type="scientific">Eumeta variegata</name>
    <name type="common">Bagworm moth</name>
    <name type="synonym">Eumeta japonica</name>
    <dbReference type="NCBI Taxonomy" id="151549"/>
    <lineage>
        <taxon>Eukaryota</taxon>
        <taxon>Metazoa</taxon>
        <taxon>Ecdysozoa</taxon>
        <taxon>Arthropoda</taxon>
        <taxon>Hexapoda</taxon>
        <taxon>Insecta</taxon>
        <taxon>Pterygota</taxon>
        <taxon>Neoptera</taxon>
        <taxon>Endopterygota</taxon>
        <taxon>Lepidoptera</taxon>
        <taxon>Glossata</taxon>
        <taxon>Ditrysia</taxon>
        <taxon>Tineoidea</taxon>
        <taxon>Psychidae</taxon>
        <taxon>Oiketicinae</taxon>
        <taxon>Eumeta</taxon>
    </lineage>
</organism>
<evidence type="ECO:0000313" key="2">
    <source>
        <dbReference type="Proteomes" id="UP000299102"/>
    </source>
</evidence>
<comment type="caution">
    <text evidence="1">The sequence shown here is derived from an EMBL/GenBank/DDBJ whole genome shotgun (WGS) entry which is preliminary data.</text>
</comment>